<evidence type="ECO:0000256" key="1">
    <source>
        <dbReference type="ARBA" id="ARBA00022737"/>
    </source>
</evidence>
<accession>A0A1U8B276</accession>
<dbReference type="Gene3D" id="1.10.8.430">
    <property type="entry name" value="Helical domain of apoptotic protease-activating factors"/>
    <property type="match status" value="1"/>
</dbReference>
<feature type="domain" description="Disease resistance protein winged helix" evidence="7">
    <location>
        <begin position="427"/>
        <end position="494"/>
    </location>
</feature>
<dbReference type="Pfam" id="PF23559">
    <property type="entry name" value="WHD_DRP"/>
    <property type="match status" value="1"/>
</dbReference>
<dbReference type="Pfam" id="PF23598">
    <property type="entry name" value="LRR_14"/>
    <property type="match status" value="1"/>
</dbReference>
<dbReference type="PANTHER" id="PTHR36766">
    <property type="entry name" value="PLANT BROAD-SPECTRUM MILDEW RESISTANCE PROTEIN RPW8"/>
    <property type="match status" value="1"/>
</dbReference>
<dbReference type="OrthoDB" id="25838at2759"/>
<dbReference type="InterPro" id="IPR058922">
    <property type="entry name" value="WHD_DRP"/>
</dbReference>
<dbReference type="SUPFAM" id="SSF52058">
    <property type="entry name" value="L domain-like"/>
    <property type="match status" value="3"/>
</dbReference>
<dbReference type="InterPro" id="IPR036388">
    <property type="entry name" value="WH-like_DNA-bd_sf"/>
</dbReference>
<dbReference type="Gene3D" id="1.20.5.4130">
    <property type="match status" value="1"/>
</dbReference>
<dbReference type="GO" id="GO:0051707">
    <property type="term" value="P:response to other organism"/>
    <property type="evidence" value="ECO:0007669"/>
    <property type="project" value="UniProtKB-ARBA"/>
</dbReference>
<dbReference type="InterPro" id="IPR032675">
    <property type="entry name" value="LRR_dom_sf"/>
</dbReference>
<organism evidence="9 10">
    <name type="scientific">Nelumbo nucifera</name>
    <name type="common">Sacred lotus</name>
    <dbReference type="NCBI Taxonomy" id="4432"/>
    <lineage>
        <taxon>Eukaryota</taxon>
        <taxon>Viridiplantae</taxon>
        <taxon>Streptophyta</taxon>
        <taxon>Embryophyta</taxon>
        <taxon>Tracheophyta</taxon>
        <taxon>Spermatophyta</taxon>
        <taxon>Magnoliopsida</taxon>
        <taxon>Proteales</taxon>
        <taxon>Nelumbonaceae</taxon>
        <taxon>Nelumbo</taxon>
    </lineage>
</organism>
<dbReference type="Pfam" id="PF00931">
    <property type="entry name" value="NB-ARC"/>
    <property type="match status" value="1"/>
</dbReference>
<dbReference type="PRINTS" id="PR00364">
    <property type="entry name" value="DISEASERSIST"/>
</dbReference>
<dbReference type="GO" id="GO:0005524">
    <property type="term" value="F:ATP binding"/>
    <property type="evidence" value="ECO:0007669"/>
    <property type="project" value="UniProtKB-KW"/>
</dbReference>
<dbReference type="GeneID" id="104606287"/>
<keyword evidence="3" id="KW-0611">Plant defense</keyword>
<dbReference type="InterPro" id="IPR041118">
    <property type="entry name" value="Rx_N"/>
</dbReference>
<evidence type="ECO:0000256" key="4">
    <source>
        <dbReference type="ARBA" id="ARBA00022840"/>
    </source>
</evidence>
<evidence type="ECO:0000256" key="2">
    <source>
        <dbReference type="ARBA" id="ARBA00022741"/>
    </source>
</evidence>
<feature type="domain" description="Disease resistance R13L4/SHOC-2-like LRR" evidence="8">
    <location>
        <begin position="576"/>
        <end position="813"/>
    </location>
</feature>
<keyword evidence="1" id="KW-0677">Repeat</keyword>
<dbReference type="PANTHER" id="PTHR36766:SF40">
    <property type="entry name" value="DISEASE RESISTANCE PROTEIN RGA3"/>
    <property type="match status" value="1"/>
</dbReference>
<dbReference type="RefSeq" id="XP_010269702.1">
    <property type="nucleotide sequence ID" value="XM_010271400.1"/>
</dbReference>
<dbReference type="Pfam" id="PF18052">
    <property type="entry name" value="Rx_N"/>
    <property type="match status" value="1"/>
</dbReference>
<dbReference type="InterPro" id="IPR038005">
    <property type="entry name" value="RX-like_CC"/>
</dbReference>
<dbReference type="Gene3D" id="3.40.50.300">
    <property type="entry name" value="P-loop containing nucleotide triphosphate hydrolases"/>
    <property type="match status" value="1"/>
</dbReference>
<dbReference type="KEGG" id="nnu:104606287"/>
<dbReference type="RefSeq" id="XP_010269701.1">
    <property type="nucleotide sequence ID" value="XM_010271399.2"/>
</dbReference>
<evidence type="ECO:0000313" key="10">
    <source>
        <dbReference type="RefSeq" id="XP_010269701.1"/>
    </source>
</evidence>
<dbReference type="FunFam" id="3.40.50.300:FF:001091">
    <property type="entry name" value="Probable disease resistance protein At1g61300"/>
    <property type="match status" value="1"/>
</dbReference>
<protein>
    <submittedName>
        <fullName evidence="10 11">Disease resistance protein RGA3</fullName>
    </submittedName>
</protein>
<dbReference type="Gene3D" id="1.10.10.10">
    <property type="entry name" value="Winged helix-like DNA-binding domain superfamily/Winged helix DNA-binding domain"/>
    <property type="match status" value="1"/>
</dbReference>
<dbReference type="GO" id="GO:0043531">
    <property type="term" value="F:ADP binding"/>
    <property type="evidence" value="ECO:0007669"/>
    <property type="project" value="InterPro"/>
</dbReference>
<evidence type="ECO:0000313" key="11">
    <source>
        <dbReference type="RefSeq" id="XP_010269702.1"/>
    </source>
</evidence>
<dbReference type="InterPro" id="IPR027417">
    <property type="entry name" value="P-loop_NTPase"/>
</dbReference>
<reference evidence="10 11" key="1">
    <citation type="submission" date="2025-04" db="UniProtKB">
        <authorList>
            <consortium name="RefSeq"/>
        </authorList>
    </citation>
    <scope>IDENTIFICATION</scope>
</reference>
<dbReference type="InterPro" id="IPR042197">
    <property type="entry name" value="Apaf_helical"/>
</dbReference>
<dbReference type="GO" id="GO:0006952">
    <property type="term" value="P:defense response"/>
    <property type="evidence" value="ECO:0007669"/>
    <property type="project" value="UniProtKB-KW"/>
</dbReference>
<sequence>MAIGEVFLGAFFTFIVRQLGSSEVRKVALRWRINKKLQKLESIISKIQVVLNDAESKQLKDKKVEKWLDDLKHLAYNIEDVLDEVATEALRQRVETEVEARKVWKKHVPHHLSPHAVSFKFKLGSKIDKINKKLEQIARERDLLHLQEGTGGVVIRQDRPTGFLINESLVYGREKDREEIINLLMSLEPNQNELPVISIIGMGGVGKTTLAQLVYNDMRVENDFDLRVWVYVSEEFNVVKLTKAIIESATGENCNLNELAPLQAKLQEILSGKKFLLVLDDVWVENYIAWDSLKIPVGTGGSKILVTTRNEVVSSKATRSAHAYRLKLLSDDHCWSLFKRHAFKDETLASTNLELIGKEIVKKCEGLPLAAKALGSLLFGETEEDKWNKILNSEIWNLPNDPIIPALRLSYYHLPGHLKRCFAYSSIFPKGFEFDREKLVFLWMAEGLLQPEHGKEMEDIGDEYFNHLLQATFFQQSRLNKSRYVMHNLMNDLARFISGEACLRLEGGTNAGNISRYDFRKARFCSYYRRQYEGLTRFKIFDEVENLRTFLPLKQQYFQYEHEHSYLPKQVIHHLFTKLRCLRVLCLSYYYITELPDSISNLIHLRLLDLSQTPIRCLPESICSLHNLQTLLLVGCQELTMLPRNIGCLINLRHLKTNECLHLMGLAAQGIGRLTNLRTLSNFVLHDSFNELRNLSSLRGNICISIMFVSIYHSKDKEQFILKDKEHLRGLELHWISSYDLTSLFHENVCSLFNLLEPHTNLEELTINCYFPQWTGTFSHLRKLTLHSCSNLTVADKLLHCFPNLVRLEIRDCEQLTSLPEIIPSDAHLLQVSQRGKKSAQASPKAFGEQHGLQELVICNCPKLIELPYSLLALTNLKMLGCQRLITLPMLPSLRELDLAGPCDDESNILTSIAGINSLHSLRISHFSRLERLPKGLLQGLLLLQDLEISDCGMLSDLRDNLGFPCLSSLCRLEVEKCPELVSLPMDELPSGLQFLRLSNCYKLEYLHYLGLLTGLRSLSIVNCNEICLLPEDLCNLVSLHDLKIESCSKFMNFPETGLPIRLERLEVKCCKAISFLPAGMLYNHPSLKYLIIEGCDHLNFIPRFGLETSLKAIQIKSCQELISLPEDLQNLASLEHLEIEGCPCRSFPEGALPTTITLRSVWISECKNLECFPNYMHNLTSIQELRIWKCPKLSSFPEEGLPNNLQSLSIKDCKNLASLPDHLHKLTCLQELEIKDCIMIGLLANLGLCKLTCLRNLTIAGCDDPFSSWESLQLPTTLTSLCLEQCNKLISLRNWLPNLTLLEKLVIINCYKLTSLSGVRLLNQLSHLEIQGSLLLKKLHLKNKRKTWSKMAHIPYIKIDNMVF</sequence>
<dbReference type="eggNOG" id="KOG4658">
    <property type="taxonomic scope" value="Eukaryota"/>
</dbReference>
<evidence type="ECO:0000256" key="3">
    <source>
        <dbReference type="ARBA" id="ARBA00022821"/>
    </source>
</evidence>
<feature type="domain" description="Disease resistance N-terminal" evidence="6">
    <location>
        <begin position="13"/>
        <end position="98"/>
    </location>
</feature>
<evidence type="ECO:0000259" key="8">
    <source>
        <dbReference type="Pfam" id="PF23598"/>
    </source>
</evidence>
<keyword evidence="4" id="KW-0067">ATP-binding</keyword>
<dbReference type="FunFam" id="1.10.10.10:FF:000322">
    <property type="entry name" value="Probable disease resistance protein At1g63360"/>
    <property type="match status" value="1"/>
</dbReference>
<dbReference type="InterPro" id="IPR055414">
    <property type="entry name" value="LRR_R13L4/SHOC2-like"/>
</dbReference>
<gene>
    <name evidence="10 11" type="primary">LOC104606287</name>
</gene>
<dbReference type="SUPFAM" id="SSF52540">
    <property type="entry name" value="P-loop containing nucleoside triphosphate hydrolases"/>
    <property type="match status" value="1"/>
</dbReference>
<dbReference type="CDD" id="cd14798">
    <property type="entry name" value="RX-CC_like"/>
    <property type="match status" value="1"/>
</dbReference>
<evidence type="ECO:0000259" key="7">
    <source>
        <dbReference type="Pfam" id="PF23559"/>
    </source>
</evidence>
<dbReference type="Gene3D" id="3.80.10.10">
    <property type="entry name" value="Ribonuclease Inhibitor"/>
    <property type="match status" value="4"/>
</dbReference>
<proteinExistence type="predicted"/>
<name>A0A1U8B276_NELNU</name>
<feature type="domain" description="NB-ARC" evidence="5">
    <location>
        <begin position="174"/>
        <end position="346"/>
    </location>
</feature>
<dbReference type="Proteomes" id="UP000189703">
    <property type="component" value="Unplaced"/>
</dbReference>
<dbReference type="InterPro" id="IPR002182">
    <property type="entry name" value="NB-ARC"/>
</dbReference>
<keyword evidence="2" id="KW-0547">Nucleotide-binding</keyword>
<dbReference type="OMA" id="WEEWSCS"/>
<evidence type="ECO:0000259" key="6">
    <source>
        <dbReference type="Pfam" id="PF18052"/>
    </source>
</evidence>
<keyword evidence="9" id="KW-1185">Reference proteome</keyword>
<evidence type="ECO:0000313" key="9">
    <source>
        <dbReference type="Proteomes" id="UP000189703"/>
    </source>
</evidence>
<evidence type="ECO:0000259" key="5">
    <source>
        <dbReference type="Pfam" id="PF00931"/>
    </source>
</evidence>